<dbReference type="Proteomes" id="UP000219042">
    <property type="component" value="Unassembled WGS sequence"/>
</dbReference>
<feature type="chain" id="PRO_5012082837" evidence="1">
    <location>
        <begin position="37"/>
        <end position="187"/>
    </location>
</feature>
<proteinExistence type="predicted"/>
<keyword evidence="3" id="KW-1185">Reference proteome</keyword>
<gene>
    <name evidence="2" type="ORF">SAMN05421731_105160</name>
</gene>
<protein>
    <submittedName>
        <fullName evidence="2">Uncharacterized protein</fullName>
    </submittedName>
</protein>
<evidence type="ECO:0000256" key="1">
    <source>
        <dbReference type="SAM" id="SignalP"/>
    </source>
</evidence>
<dbReference type="EMBL" id="OANT01000005">
    <property type="protein sequence ID" value="SNX45606.1"/>
    <property type="molecule type" value="Genomic_DNA"/>
</dbReference>
<keyword evidence="1" id="KW-0732">Signal</keyword>
<reference evidence="3" key="1">
    <citation type="submission" date="2016-09" db="EMBL/GenBank/DDBJ databases">
        <authorList>
            <person name="Varghese N."/>
            <person name="Submissions S."/>
        </authorList>
    </citation>
    <scope>NUCLEOTIDE SEQUENCE [LARGE SCALE GENOMIC DNA]</scope>
    <source>
        <strain evidence="3">ANC 4466</strain>
    </source>
</reference>
<feature type="signal peptide" evidence="1">
    <location>
        <begin position="1"/>
        <end position="36"/>
    </location>
</feature>
<accession>A0A240EAN7</accession>
<name>A0A240EAN7_9GAMM</name>
<organism evidence="2 3">
    <name type="scientific">Acinetobacter puyangensis</name>
    <dbReference type="NCBI Taxonomy" id="1096779"/>
    <lineage>
        <taxon>Bacteria</taxon>
        <taxon>Pseudomonadati</taxon>
        <taxon>Pseudomonadota</taxon>
        <taxon>Gammaproteobacteria</taxon>
        <taxon>Moraxellales</taxon>
        <taxon>Moraxellaceae</taxon>
        <taxon>Acinetobacter</taxon>
    </lineage>
</organism>
<sequence>MQKCANLLEIQLLSKRSMKIFILTISCLLCSTALLAQTSAPQQDSIQQNPENLDESVVSGASLRENTIQVTTRPEILGQWGMKIPNNRQCTEYYNFRGNNEVVIKSDKEWSVGQYQYQVPNNRSEQLPALIMQIQYDNNEKDCSGYQEDQTGEIQQFFVKWVNPQQIEFCGTDKGEKCFATLNKQLP</sequence>
<evidence type="ECO:0000313" key="3">
    <source>
        <dbReference type="Proteomes" id="UP000219042"/>
    </source>
</evidence>
<evidence type="ECO:0000313" key="2">
    <source>
        <dbReference type="EMBL" id="SNX45606.1"/>
    </source>
</evidence>
<dbReference type="AlphaFoldDB" id="A0A240EAN7"/>